<evidence type="ECO:0000313" key="1">
    <source>
        <dbReference type="EMBL" id="RPA97102.1"/>
    </source>
</evidence>
<sequence>MMAIERHSGPIRAGTGVPWDHVNQFILLHSINIKHGIHAIDIKHGDGQRFDATLSAYLDVMDKAVGNLESDWRAYSAYIGVCNIIGLHQYGLKGDLLGGTQIPLPHSKRLAYRILNVALQRVCGPNVLLHLHVWLVFISCAVRLGTAMRQLEVGFPWEALVNMLNSVLIRKPGHVISGERGFPRGPYRQPLPEDYCLRGFGWAREYFPVGWFGVVQWEGGNGRLWRSRLWGTYVLNAYFGLPLRLHM</sequence>
<dbReference type="InterPro" id="IPR011990">
    <property type="entry name" value="TPR-like_helical_dom_sf"/>
</dbReference>
<dbReference type="Proteomes" id="UP000276215">
    <property type="component" value="Unassembled WGS sequence"/>
</dbReference>
<evidence type="ECO:0000313" key="2">
    <source>
        <dbReference type="Proteomes" id="UP000276215"/>
    </source>
</evidence>
<reference evidence="1 2" key="1">
    <citation type="journal article" date="2018" name="Nat. Ecol. Evol.">
        <title>Pezizomycetes genomes reveal the molecular basis of ectomycorrhizal truffle lifestyle.</title>
        <authorList>
            <person name="Murat C."/>
            <person name="Payen T."/>
            <person name="Noel B."/>
            <person name="Kuo A."/>
            <person name="Morin E."/>
            <person name="Chen J."/>
            <person name="Kohler A."/>
            <person name="Krizsan K."/>
            <person name="Balestrini R."/>
            <person name="Da Silva C."/>
            <person name="Montanini B."/>
            <person name="Hainaut M."/>
            <person name="Levati E."/>
            <person name="Barry K.W."/>
            <person name="Belfiori B."/>
            <person name="Cichocki N."/>
            <person name="Clum A."/>
            <person name="Dockter R.B."/>
            <person name="Fauchery L."/>
            <person name="Guy J."/>
            <person name="Iotti M."/>
            <person name="Le Tacon F."/>
            <person name="Lindquist E.A."/>
            <person name="Lipzen A."/>
            <person name="Malagnac F."/>
            <person name="Mello A."/>
            <person name="Molinier V."/>
            <person name="Miyauchi S."/>
            <person name="Poulain J."/>
            <person name="Riccioni C."/>
            <person name="Rubini A."/>
            <person name="Sitrit Y."/>
            <person name="Splivallo R."/>
            <person name="Traeger S."/>
            <person name="Wang M."/>
            <person name="Zifcakova L."/>
            <person name="Wipf D."/>
            <person name="Zambonelli A."/>
            <person name="Paolocci F."/>
            <person name="Nowrousian M."/>
            <person name="Ottonello S."/>
            <person name="Baldrian P."/>
            <person name="Spatafora J.W."/>
            <person name="Henrissat B."/>
            <person name="Nagy L.G."/>
            <person name="Aury J.M."/>
            <person name="Wincker P."/>
            <person name="Grigoriev I.V."/>
            <person name="Bonfante P."/>
            <person name="Martin F.M."/>
        </authorList>
    </citation>
    <scope>NUCLEOTIDE SEQUENCE [LARGE SCALE GENOMIC DNA]</scope>
    <source>
        <strain evidence="1 2">120613-1</strain>
    </source>
</reference>
<proteinExistence type="predicted"/>
<dbReference type="OrthoDB" id="2017974at2759"/>
<name>A0A3N4JFQ5_9PEZI</name>
<dbReference type="STRING" id="1336337.A0A3N4JFQ5"/>
<keyword evidence="2" id="KW-1185">Reference proteome</keyword>
<dbReference type="SUPFAM" id="SSF48452">
    <property type="entry name" value="TPR-like"/>
    <property type="match status" value="1"/>
</dbReference>
<gene>
    <name evidence="1" type="ORF">L873DRAFT_1810149</name>
</gene>
<dbReference type="EMBL" id="ML120407">
    <property type="protein sequence ID" value="RPA97102.1"/>
    <property type="molecule type" value="Genomic_DNA"/>
</dbReference>
<accession>A0A3N4JFQ5</accession>
<dbReference type="AlphaFoldDB" id="A0A3N4JFQ5"/>
<protein>
    <submittedName>
        <fullName evidence="1">Uncharacterized protein</fullName>
    </submittedName>
</protein>
<organism evidence="1 2">
    <name type="scientific">Choiromyces venosus 120613-1</name>
    <dbReference type="NCBI Taxonomy" id="1336337"/>
    <lineage>
        <taxon>Eukaryota</taxon>
        <taxon>Fungi</taxon>
        <taxon>Dikarya</taxon>
        <taxon>Ascomycota</taxon>
        <taxon>Pezizomycotina</taxon>
        <taxon>Pezizomycetes</taxon>
        <taxon>Pezizales</taxon>
        <taxon>Tuberaceae</taxon>
        <taxon>Choiromyces</taxon>
    </lineage>
</organism>